<name>A0A6I4ZVU4_9BACI</name>
<dbReference type="AlphaFoldDB" id="A0A6I4ZVU4"/>
<sequence>MDQRMDKLHNEIIPEAISRIEFNEDDLQVGINENYAFFTNGRNAEKALAQQCALVLQEKVVFQKNNISRVVAKKKLSEDNLQFVSRNSHGDFGETVNAIREEVEGLKEKLEKECKLYNDLLETEMYLATFFQEKYRVNLSELVNV</sequence>
<evidence type="ECO:0000313" key="2">
    <source>
        <dbReference type="EMBL" id="MYL33254.1"/>
    </source>
</evidence>
<gene>
    <name evidence="2" type="ORF">GLW05_06525</name>
</gene>
<dbReference type="EMBL" id="WMEQ01000003">
    <property type="protein sequence ID" value="MYL33254.1"/>
    <property type="molecule type" value="Genomic_DNA"/>
</dbReference>
<feature type="coiled-coil region" evidence="1">
    <location>
        <begin position="96"/>
        <end position="123"/>
    </location>
</feature>
<comment type="caution">
    <text evidence="2">The sequence shown here is derived from an EMBL/GenBank/DDBJ whole genome shotgun (WGS) entry which is preliminary data.</text>
</comment>
<reference evidence="2 3" key="1">
    <citation type="submission" date="2019-11" db="EMBL/GenBank/DDBJ databases">
        <title>Genome sequences of 17 halophilic strains isolated from different environments.</title>
        <authorList>
            <person name="Furrow R.E."/>
        </authorList>
    </citation>
    <scope>NUCLEOTIDE SEQUENCE [LARGE SCALE GENOMIC DNA]</scope>
    <source>
        <strain evidence="2 3">22514_16_FS</strain>
    </source>
</reference>
<organism evidence="2 3">
    <name type="scientific">Pontibacillus yanchengensis</name>
    <dbReference type="NCBI Taxonomy" id="462910"/>
    <lineage>
        <taxon>Bacteria</taxon>
        <taxon>Bacillati</taxon>
        <taxon>Bacillota</taxon>
        <taxon>Bacilli</taxon>
        <taxon>Bacillales</taxon>
        <taxon>Bacillaceae</taxon>
        <taxon>Pontibacillus</taxon>
    </lineage>
</organism>
<evidence type="ECO:0000256" key="1">
    <source>
        <dbReference type="SAM" id="Coils"/>
    </source>
</evidence>
<keyword evidence="1" id="KW-0175">Coiled coil</keyword>
<protein>
    <submittedName>
        <fullName evidence="2">Uncharacterized protein</fullName>
    </submittedName>
</protein>
<dbReference type="RefSeq" id="WP_160909369.1">
    <property type="nucleotide sequence ID" value="NZ_WMEQ01000003.1"/>
</dbReference>
<accession>A0A6I4ZVU4</accession>
<evidence type="ECO:0000313" key="3">
    <source>
        <dbReference type="Proteomes" id="UP000468638"/>
    </source>
</evidence>
<proteinExistence type="predicted"/>
<dbReference type="Proteomes" id="UP000468638">
    <property type="component" value="Unassembled WGS sequence"/>
</dbReference>